<reference evidence="3" key="2">
    <citation type="submission" date="2017-06" db="EMBL/GenBank/DDBJ databases">
        <title>The pomegranate genome and the genomics of punicalagin biosynthesis.</title>
        <authorList>
            <person name="Xu C."/>
        </authorList>
    </citation>
    <scope>NUCLEOTIDE SEQUENCE [LARGE SCALE GENOMIC DNA]</scope>
    <source>
        <tissue evidence="3">Fresh leaf</tissue>
    </source>
</reference>
<dbReference type="PANTHER" id="PTHR33232">
    <property type="entry name" value="PROTEIN SIEVE ELEMENT OCCLUSION B-LIKE"/>
    <property type="match status" value="1"/>
</dbReference>
<evidence type="ECO:0000313" key="6">
    <source>
        <dbReference type="Proteomes" id="UP000233551"/>
    </source>
</evidence>
<protein>
    <submittedName>
        <fullName evidence="3">Uncharacterized protein</fullName>
    </submittedName>
</protein>
<feature type="domain" description="Sieve element occlusion N-terminal" evidence="1">
    <location>
        <begin position="21"/>
        <end position="303"/>
    </location>
</feature>
<evidence type="ECO:0000313" key="5">
    <source>
        <dbReference type="Proteomes" id="UP000197138"/>
    </source>
</evidence>
<dbReference type="STRING" id="22663.A0A218XXY4"/>
<dbReference type="EMBL" id="PGOL01009158">
    <property type="protein sequence ID" value="PKI31150.1"/>
    <property type="molecule type" value="Genomic_DNA"/>
</dbReference>
<proteinExistence type="predicted"/>
<name>A0A218XXY4_PUNGR</name>
<evidence type="ECO:0000313" key="4">
    <source>
        <dbReference type="EMBL" id="PKI31150.1"/>
    </source>
</evidence>
<dbReference type="EMBL" id="MTKT01000666">
    <property type="protein sequence ID" value="OWM89700.1"/>
    <property type="molecule type" value="Genomic_DNA"/>
</dbReference>
<dbReference type="PANTHER" id="PTHR33232:SF20">
    <property type="entry name" value="PROTEIN SIEVE ELEMENT OCCLUSION B-LIKE"/>
    <property type="match status" value="1"/>
</dbReference>
<dbReference type="AlphaFoldDB" id="A0A218XXY4"/>
<dbReference type="OrthoDB" id="1854460at2759"/>
<dbReference type="Pfam" id="PF14576">
    <property type="entry name" value="SEO_N"/>
    <property type="match status" value="1"/>
</dbReference>
<dbReference type="InterPro" id="IPR027942">
    <property type="entry name" value="SEO_N"/>
</dbReference>
<reference evidence="5" key="1">
    <citation type="journal article" date="2017" name="Plant J.">
        <title>The pomegranate (Punica granatum L.) genome and the genomics of punicalagin biosynthesis.</title>
        <authorList>
            <person name="Qin G."/>
            <person name="Xu C."/>
            <person name="Ming R."/>
            <person name="Tang H."/>
            <person name="Guyot R."/>
            <person name="Kramer E.M."/>
            <person name="Hu Y."/>
            <person name="Yi X."/>
            <person name="Qi Y."/>
            <person name="Xu X."/>
            <person name="Gao Z."/>
            <person name="Pan H."/>
            <person name="Jian J."/>
            <person name="Tian Y."/>
            <person name="Yue Z."/>
            <person name="Xu Y."/>
        </authorList>
    </citation>
    <scope>NUCLEOTIDE SEQUENCE [LARGE SCALE GENOMIC DNA]</scope>
    <source>
        <strain evidence="5">cv. Dabenzi</strain>
    </source>
</reference>
<feature type="domain" description="Sieve element occlusion C-terminal" evidence="2">
    <location>
        <begin position="469"/>
        <end position="699"/>
    </location>
</feature>
<evidence type="ECO:0000313" key="3">
    <source>
        <dbReference type="EMBL" id="OWM89700.1"/>
    </source>
</evidence>
<dbReference type="GeneID" id="116199376"/>
<evidence type="ECO:0000259" key="1">
    <source>
        <dbReference type="Pfam" id="PF14576"/>
    </source>
</evidence>
<dbReference type="Proteomes" id="UP000197138">
    <property type="component" value="Unassembled WGS sequence"/>
</dbReference>
<dbReference type="Proteomes" id="UP000233551">
    <property type="component" value="Unassembled WGS sequence"/>
</dbReference>
<dbReference type="Pfam" id="PF14577">
    <property type="entry name" value="SEO_C"/>
    <property type="match status" value="1"/>
</dbReference>
<keyword evidence="6" id="KW-1185">Reference proteome</keyword>
<reference evidence="4 6" key="3">
    <citation type="submission" date="2017-11" db="EMBL/GenBank/DDBJ databases">
        <title>De-novo sequencing of pomegranate (Punica granatum L.) genome.</title>
        <authorList>
            <person name="Akparov Z."/>
            <person name="Amiraslanov A."/>
            <person name="Hajiyeva S."/>
            <person name="Abbasov M."/>
            <person name="Kaur K."/>
            <person name="Hamwieh A."/>
            <person name="Solovyev V."/>
            <person name="Salamov A."/>
            <person name="Braich B."/>
            <person name="Kosarev P."/>
            <person name="Mahmoud A."/>
            <person name="Hajiyev E."/>
            <person name="Babayeva S."/>
            <person name="Izzatullayeva V."/>
            <person name="Mammadov A."/>
            <person name="Mammadov A."/>
            <person name="Sharifova S."/>
            <person name="Ojaghi J."/>
            <person name="Eynullazada K."/>
            <person name="Bayramov B."/>
            <person name="Abdulazimova A."/>
            <person name="Shahmuradov I."/>
        </authorList>
    </citation>
    <scope>NUCLEOTIDE SEQUENCE [LARGE SCALE GENOMIC DNA]</scope>
    <source>
        <strain evidence="4">AG2017</strain>
        <strain evidence="6">cv. AG2017</strain>
        <tissue evidence="4">Leaf</tissue>
    </source>
</reference>
<gene>
    <name evidence="3" type="ORF">CDL15_Pgr024448</name>
    <name evidence="4" type="ORF">CRG98_048452</name>
</gene>
<sequence length="700" mass="79834">MELSQRAPRGVSRDRLMFSSSDDNAMLKQIVSTHAPDGREFEVRPMLHLVEDIFKRSEVTGPGMVPAGQPHSDILDDRIIRDMLEFLSYTINRVACEMSCKCMSGGDAHATAVNVFNILSSYSWDAKAVLALAAFAVGYGEFYLVAQLYTSNSLAKGVAALKQLPEIFERIDILKPKFDALKSLLSAMVELTKCIIELRELPLQYISPETPELETATSHIPTATYWIIRSVVACASQITGLVGMGAEYMASASEAWELSSLAHKINSIHDHLVKQLTRCHHLINEKKHIEAFQKLAKLFDMPHIDNIKILQALIYAKDDQPPLIDGSTKRRVGLEELRRKNVLLLISEIDIPAEELAILEQMYMEARQHPMRPESQYEIVWIPVVDTSVLWTDEMQRQFEATQLMMPWHSVHHPSLIDPAVIKYIKEVWKFNKKVVLVVLDPQGKVVNYNALHMMWIWGSLAYPFTSAKEEALWKEETWRIELLADTIEPLIFNWVSEGRYICLYGGEDMEWIRKFTTTARAVADASRVPLEMLYVGKSNPREKVRRNNAAIMQEKLSHTLPDLTLIWFFWVRLESMWHSKVQTGKSVENDPIMQEIMTMLTYDGSDQGWAVISRGSAEMAKAKGDTIVTTLKDYDNWKEKAHQKGFVPALKDRLQELHTPHHCTRLILPGTAGRIPERVVCAECGRAMEKFIMYRCCTD</sequence>
<dbReference type="InterPro" id="IPR039299">
    <property type="entry name" value="SEOA"/>
</dbReference>
<organism evidence="3 5">
    <name type="scientific">Punica granatum</name>
    <name type="common">Pomegranate</name>
    <dbReference type="NCBI Taxonomy" id="22663"/>
    <lineage>
        <taxon>Eukaryota</taxon>
        <taxon>Viridiplantae</taxon>
        <taxon>Streptophyta</taxon>
        <taxon>Embryophyta</taxon>
        <taxon>Tracheophyta</taxon>
        <taxon>Spermatophyta</taxon>
        <taxon>Magnoliopsida</taxon>
        <taxon>eudicotyledons</taxon>
        <taxon>Gunneridae</taxon>
        <taxon>Pentapetalae</taxon>
        <taxon>rosids</taxon>
        <taxon>malvids</taxon>
        <taxon>Myrtales</taxon>
        <taxon>Lythraceae</taxon>
        <taxon>Punica</taxon>
    </lineage>
</organism>
<comment type="caution">
    <text evidence="3">The sequence shown here is derived from an EMBL/GenBank/DDBJ whole genome shotgun (WGS) entry which is preliminary data.</text>
</comment>
<dbReference type="InterPro" id="IPR027944">
    <property type="entry name" value="SEO_C"/>
</dbReference>
<accession>A0A218XXY4</accession>
<evidence type="ECO:0000259" key="2">
    <source>
        <dbReference type="Pfam" id="PF14577"/>
    </source>
</evidence>
<dbReference type="GO" id="GO:0010088">
    <property type="term" value="P:phloem development"/>
    <property type="evidence" value="ECO:0007669"/>
    <property type="project" value="InterPro"/>
</dbReference>